<protein>
    <submittedName>
        <fullName evidence="2">Uncharacterized protein</fullName>
    </submittedName>
</protein>
<keyword evidence="1" id="KW-0472">Membrane</keyword>
<keyword evidence="1" id="KW-0812">Transmembrane</keyword>
<name>A0ABN1MJR8_9FLAO</name>
<evidence type="ECO:0000256" key="1">
    <source>
        <dbReference type="SAM" id="Phobius"/>
    </source>
</evidence>
<comment type="caution">
    <text evidence="2">The sequence shown here is derived from an EMBL/GenBank/DDBJ whole genome shotgun (WGS) entry which is preliminary data.</text>
</comment>
<evidence type="ECO:0000313" key="2">
    <source>
        <dbReference type="EMBL" id="GAA0873486.1"/>
    </source>
</evidence>
<sequence length="60" mass="6671">MQNFLKYVLLTLGAVLLVYGLARMLFPNLLKVSQVAITQDLAVIVLGLFVFICGLAFNRK</sequence>
<keyword evidence="1" id="KW-1133">Transmembrane helix</keyword>
<organism evidence="2 3">
    <name type="scientific">Gangjinia marincola</name>
    <dbReference type="NCBI Taxonomy" id="578463"/>
    <lineage>
        <taxon>Bacteria</taxon>
        <taxon>Pseudomonadati</taxon>
        <taxon>Bacteroidota</taxon>
        <taxon>Flavobacteriia</taxon>
        <taxon>Flavobacteriales</taxon>
        <taxon>Flavobacteriaceae</taxon>
        <taxon>Gangjinia</taxon>
    </lineage>
</organism>
<feature type="transmembrane region" description="Helical" evidence="1">
    <location>
        <begin position="32"/>
        <end position="57"/>
    </location>
</feature>
<dbReference type="Proteomes" id="UP001500507">
    <property type="component" value="Unassembled WGS sequence"/>
</dbReference>
<feature type="transmembrane region" description="Helical" evidence="1">
    <location>
        <begin position="7"/>
        <end position="26"/>
    </location>
</feature>
<gene>
    <name evidence="2" type="ORF">GCM10009117_26330</name>
</gene>
<reference evidence="2 3" key="1">
    <citation type="journal article" date="2019" name="Int. J. Syst. Evol. Microbiol.">
        <title>The Global Catalogue of Microorganisms (GCM) 10K type strain sequencing project: providing services to taxonomists for standard genome sequencing and annotation.</title>
        <authorList>
            <consortium name="The Broad Institute Genomics Platform"/>
            <consortium name="The Broad Institute Genome Sequencing Center for Infectious Disease"/>
            <person name="Wu L."/>
            <person name="Ma J."/>
        </authorList>
    </citation>
    <scope>NUCLEOTIDE SEQUENCE [LARGE SCALE GENOMIC DNA]</scope>
    <source>
        <strain evidence="2 3">JCM 16082</strain>
    </source>
</reference>
<keyword evidence="3" id="KW-1185">Reference proteome</keyword>
<dbReference type="EMBL" id="BAAAFG010000016">
    <property type="protein sequence ID" value="GAA0873486.1"/>
    <property type="molecule type" value="Genomic_DNA"/>
</dbReference>
<accession>A0ABN1MJR8</accession>
<proteinExistence type="predicted"/>
<evidence type="ECO:0000313" key="3">
    <source>
        <dbReference type="Proteomes" id="UP001500507"/>
    </source>
</evidence>